<protein>
    <recommendedName>
        <fullName evidence="2">Aminotransferase DegT</fullName>
    </recommendedName>
</protein>
<evidence type="ECO:0000313" key="1">
    <source>
        <dbReference type="EMBL" id="GAJ14974.1"/>
    </source>
</evidence>
<reference evidence="1" key="1">
    <citation type="journal article" date="2014" name="Front. Microbiol.">
        <title>High frequency of phylogenetically diverse reductive dehalogenase-homologous genes in deep subseafloor sedimentary metagenomes.</title>
        <authorList>
            <person name="Kawai M."/>
            <person name="Futagami T."/>
            <person name="Toyoda A."/>
            <person name="Takaki Y."/>
            <person name="Nishi S."/>
            <person name="Hori S."/>
            <person name="Arai W."/>
            <person name="Tsubouchi T."/>
            <person name="Morono Y."/>
            <person name="Uchiyama I."/>
            <person name="Ito T."/>
            <person name="Fujiyama A."/>
            <person name="Inagaki F."/>
            <person name="Takami H."/>
        </authorList>
    </citation>
    <scope>NUCLEOTIDE SEQUENCE</scope>
    <source>
        <strain evidence="1">Expedition CK06-06</strain>
    </source>
</reference>
<dbReference type="SUPFAM" id="SSF53383">
    <property type="entry name" value="PLP-dependent transferases"/>
    <property type="match status" value="1"/>
</dbReference>
<dbReference type="InterPro" id="IPR015424">
    <property type="entry name" value="PyrdxlP-dep_Trfase"/>
</dbReference>
<evidence type="ECO:0008006" key="2">
    <source>
        <dbReference type="Google" id="ProtNLM"/>
    </source>
</evidence>
<dbReference type="GO" id="GO:0030170">
    <property type="term" value="F:pyridoxal phosphate binding"/>
    <property type="evidence" value="ECO:0007669"/>
    <property type="project" value="TreeGrafter"/>
</dbReference>
<dbReference type="InterPro" id="IPR000653">
    <property type="entry name" value="DegT/StrS_aminotransferase"/>
</dbReference>
<accession>X1UBX6</accession>
<dbReference type="InterPro" id="IPR015421">
    <property type="entry name" value="PyrdxlP-dep_Trfase_major"/>
</dbReference>
<gene>
    <name evidence="1" type="ORF">S12H4_42558</name>
</gene>
<dbReference type="PANTHER" id="PTHR30244">
    <property type="entry name" value="TRANSAMINASE"/>
    <property type="match status" value="1"/>
</dbReference>
<organism evidence="1">
    <name type="scientific">marine sediment metagenome</name>
    <dbReference type="NCBI Taxonomy" id="412755"/>
    <lineage>
        <taxon>unclassified sequences</taxon>
        <taxon>metagenomes</taxon>
        <taxon>ecological metagenomes</taxon>
    </lineage>
</organism>
<name>X1UBX6_9ZZZZ</name>
<dbReference type="Pfam" id="PF01041">
    <property type="entry name" value="DegT_DnrJ_EryC1"/>
    <property type="match status" value="1"/>
</dbReference>
<dbReference type="PANTHER" id="PTHR30244:SF34">
    <property type="entry name" value="DTDP-4-AMINO-4,6-DIDEOXYGALACTOSE TRANSAMINASE"/>
    <property type="match status" value="1"/>
</dbReference>
<dbReference type="EMBL" id="BARW01026057">
    <property type="protein sequence ID" value="GAJ14974.1"/>
    <property type="molecule type" value="Genomic_DNA"/>
</dbReference>
<sequence length="216" mass="25019">IVDSAESLGARYKGRRIGSFAPVSVFSFFPNKNITTGEGGMITTNDDDLANRMRIIRNQGQDGRYNHVMLGYNYRMTDILAALGNEQLKKIDWVLQQKRKIVARYNEGFRDCKHILIPYLPEYVTRHAWYTYTITVEDSIDRDDVVAKLKDRGIGTRLSFPPIHIQPYYRDKFGFRENDYPASLKTWRKLINLPIWAGLGSDQVDYVTENVIELCE</sequence>
<dbReference type="AlphaFoldDB" id="X1UBX6"/>
<feature type="non-terminal residue" evidence="1">
    <location>
        <position position="1"/>
    </location>
</feature>
<dbReference type="GO" id="GO:0008483">
    <property type="term" value="F:transaminase activity"/>
    <property type="evidence" value="ECO:0007669"/>
    <property type="project" value="TreeGrafter"/>
</dbReference>
<dbReference type="Gene3D" id="3.40.640.10">
    <property type="entry name" value="Type I PLP-dependent aspartate aminotransferase-like (Major domain)"/>
    <property type="match status" value="1"/>
</dbReference>
<proteinExistence type="predicted"/>
<dbReference type="GO" id="GO:0000271">
    <property type="term" value="P:polysaccharide biosynthetic process"/>
    <property type="evidence" value="ECO:0007669"/>
    <property type="project" value="TreeGrafter"/>
</dbReference>
<comment type="caution">
    <text evidence="1">The sequence shown here is derived from an EMBL/GenBank/DDBJ whole genome shotgun (WGS) entry which is preliminary data.</text>
</comment>